<evidence type="ECO:0000313" key="2">
    <source>
        <dbReference type="Proteomes" id="UP001600109"/>
    </source>
</evidence>
<accession>A0ABW6HRN8</accession>
<dbReference type="Pfam" id="PF06037">
    <property type="entry name" value="DUF922"/>
    <property type="match status" value="1"/>
</dbReference>
<evidence type="ECO:0008006" key="3">
    <source>
        <dbReference type="Google" id="ProtNLM"/>
    </source>
</evidence>
<dbReference type="EMBL" id="JBHZPZ010000001">
    <property type="protein sequence ID" value="MFE3866666.1"/>
    <property type="molecule type" value="Genomic_DNA"/>
</dbReference>
<name>A0ABW6HRN8_9FLAO</name>
<dbReference type="RefSeq" id="WP_379853320.1">
    <property type="nucleotide sequence ID" value="NZ_JBHZPZ010000001.1"/>
</dbReference>
<dbReference type="InterPro" id="IPR010321">
    <property type="entry name" value="DUF922"/>
</dbReference>
<proteinExistence type="predicted"/>
<protein>
    <recommendedName>
        <fullName evidence="3">DUF922 domain-containing protein</fullName>
    </recommendedName>
</protein>
<reference evidence="1 2" key="1">
    <citation type="submission" date="2024-06" db="EMBL/GenBank/DDBJ databases">
        <title>Flavobacterium spp. isolated from glacier.</title>
        <authorList>
            <person name="Han D."/>
        </authorList>
    </citation>
    <scope>NUCLEOTIDE SEQUENCE [LARGE SCALE GENOMIC DNA]</scope>
    <source>
        <strain evidence="1 2">LS2P90</strain>
    </source>
</reference>
<dbReference type="PROSITE" id="PS51257">
    <property type="entry name" value="PROKAR_LIPOPROTEIN"/>
    <property type="match status" value="1"/>
</dbReference>
<gene>
    <name evidence="1" type="ORF">ACFX5E_01095</name>
</gene>
<organism evidence="1 2">
    <name type="scientific">Flavobacterium xylosi</name>
    <dbReference type="NCBI Taxonomy" id="3230415"/>
    <lineage>
        <taxon>Bacteria</taxon>
        <taxon>Pseudomonadati</taxon>
        <taxon>Bacteroidota</taxon>
        <taxon>Flavobacteriia</taxon>
        <taxon>Flavobacteriales</taxon>
        <taxon>Flavobacteriaceae</taxon>
        <taxon>Flavobacterium</taxon>
    </lineage>
</organism>
<evidence type="ECO:0000313" key="1">
    <source>
        <dbReference type="EMBL" id="MFE3866666.1"/>
    </source>
</evidence>
<sequence length="282" mass="32691">MYKTILLFSLFVLLVSCLPKIGTTIISKQNALSENDYVLVIEESDFFNNDGIKIGTIKSTDKGFSSNCNYDDIIENFKKICKQNGANILNIIEHQLPDQWSSCHRVEAIMCKVPDYKAHEKQIEWSKDRKLTWNDFKGKPINRTDFTAAGAESNCGFGFQSNAVRVFGKVKMKVVNTFDCNSSWVLPENKKSNELLEHEQLHFDLSQIYARQLRKKLAYSKLNLFNFTTESNKIFDDIFFLYKERQNLYDTETNHGINNAAQKKWKKNIETELDELETYSVN</sequence>
<comment type="caution">
    <text evidence="1">The sequence shown here is derived from an EMBL/GenBank/DDBJ whole genome shotgun (WGS) entry which is preliminary data.</text>
</comment>
<keyword evidence="2" id="KW-1185">Reference proteome</keyword>
<dbReference type="Proteomes" id="UP001600109">
    <property type="component" value="Unassembled WGS sequence"/>
</dbReference>